<dbReference type="EMBL" id="CP076022">
    <property type="protein sequence ID" value="QWC09941.1"/>
    <property type="molecule type" value="Genomic_DNA"/>
</dbReference>
<dbReference type="Proteomes" id="UP000676885">
    <property type="component" value="Chromosome"/>
</dbReference>
<dbReference type="PANTHER" id="PTHR35535:SF1">
    <property type="entry name" value="HEAT SHOCK PROTEIN HSLJ"/>
    <property type="match status" value="1"/>
</dbReference>
<reference evidence="3 4" key="1">
    <citation type="submission" date="2021-05" db="EMBL/GenBank/DDBJ databases">
        <title>Novel species in genus Arthrobacter.</title>
        <authorList>
            <person name="Zhang G."/>
        </authorList>
    </citation>
    <scope>NUCLEOTIDE SEQUENCE [LARGE SCALE GENOMIC DNA]</scope>
    <source>
        <strain evidence="4">zg-ZUI227</strain>
    </source>
</reference>
<name>A0A975M5R8_9MICC</name>
<feature type="chain" id="PRO_5038734791" evidence="1">
    <location>
        <begin position="25"/>
        <end position="125"/>
    </location>
</feature>
<feature type="signal peptide" evidence="1">
    <location>
        <begin position="1"/>
        <end position="24"/>
    </location>
</feature>
<dbReference type="Pfam" id="PF03724">
    <property type="entry name" value="META"/>
    <property type="match status" value="1"/>
</dbReference>
<dbReference type="PROSITE" id="PS51257">
    <property type="entry name" value="PROKAR_LIPOPROTEIN"/>
    <property type="match status" value="1"/>
</dbReference>
<evidence type="ECO:0000313" key="4">
    <source>
        <dbReference type="Proteomes" id="UP000676885"/>
    </source>
</evidence>
<keyword evidence="4" id="KW-1185">Reference proteome</keyword>
<dbReference type="Gene3D" id="2.40.128.270">
    <property type="match status" value="1"/>
</dbReference>
<evidence type="ECO:0000259" key="2">
    <source>
        <dbReference type="Pfam" id="PF03724"/>
    </source>
</evidence>
<dbReference type="InterPro" id="IPR005184">
    <property type="entry name" value="DUF306_Meta_HslJ"/>
</dbReference>
<proteinExistence type="predicted"/>
<evidence type="ECO:0000313" key="3">
    <source>
        <dbReference type="EMBL" id="QWC09941.1"/>
    </source>
</evidence>
<dbReference type="InterPro" id="IPR053147">
    <property type="entry name" value="Hsp_HslJ-like"/>
</dbReference>
<protein>
    <submittedName>
        <fullName evidence="3">META domain-containing protein</fullName>
    </submittedName>
</protein>
<organism evidence="3 4">
    <name type="scientific">Arthrobacter jiangjiafuii</name>
    <dbReference type="NCBI Taxonomy" id="2817475"/>
    <lineage>
        <taxon>Bacteria</taxon>
        <taxon>Bacillati</taxon>
        <taxon>Actinomycetota</taxon>
        <taxon>Actinomycetes</taxon>
        <taxon>Micrococcales</taxon>
        <taxon>Micrococcaceae</taxon>
        <taxon>Arthrobacter</taxon>
    </lineage>
</organism>
<feature type="domain" description="DUF306" evidence="2">
    <location>
        <begin position="41"/>
        <end position="121"/>
    </location>
</feature>
<dbReference type="AlphaFoldDB" id="A0A975M5R8"/>
<accession>A0A975M5R8</accession>
<dbReference type="RefSeq" id="WP_210227339.1">
    <property type="nucleotide sequence ID" value="NZ_JAGKQG010000001.1"/>
</dbReference>
<gene>
    <name evidence="3" type="ORF">KKR91_16030</name>
</gene>
<keyword evidence="1" id="KW-0732">Signal</keyword>
<dbReference type="InterPro" id="IPR038670">
    <property type="entry name" value="HslJ-like_sf"/>
</dbReference>
<dbReference type="PANTHER" id="PTHR35535">
    <property type="entry name" value="HEAT SHOCK PROTEIN HSLJ"/>
    <property type="match status" value="1"/>
</dbReference>
<dbReference type="KEGG" id="ajg:KKR91_16030"/>
<evidence type="ECO:0000256" key="1">
    <source>
        <dbReference type="SAM" id="SignalP"/>
    </source>
</evidence>
<sequence length="125" mass="12843">MVVRLHRVAGATLLLAAAALLASCADSPGASVPSVEGSWGDVSDSSAPSLDFAAGGRVSGTDGCNRLMGHWTQDGATVILIDMASTMMYCQEIDTWLSAAATAEIDGETLALFNENGDPIGTLQR</sequence>